<accession>A0A158AF39</accession>
<dbReference type="Gene3D" id="2.30.110.10">
    <property type="entry name" value="Electron Transport, Fmn-binding Protein, Chain A"/>
    <property type="match status" value="1"/>
</dbReference>
<dbReference type="AlphaFoldDB" id="A0A158AF39"/>
<dbReference type="InterPro" id="IPR012349">
    <property type="entry name" value="Split_barrel_FMN-bd"/>
</dbReference>
<sequence>MRIPEDIGRFVVSPVMIIVGTRDEANRPSIGRALGAHIVDEENLDLFFSAWQWPETSANLGANGQAAITFARPSDYVSYQLKGTGRLRAAQTQDIEASRAYQARIRALFDSLGLPAALVSQWISERDLTVLRLFVREAYVQTPGPKAGTAAGTGGA</sequence>
<evidence type="ECO:0000313" key="1">
    <source>
        <dbReference type="EMBL" id="SAK56423.1"/>
    </source>
</evidence>
<evidence type="ECO:0008006" key="3">
    <source>
        <dbReference type="Google" id="ProtNLM"/>
    </source>
</evidence>
<proteinExistence type="predicted"/>
<dbReference type="Proteomes" id="UP000054851">
    <property type="component" value="Unassembled WGS sequence"/>
</dbReference>
<keyword evidence="2" id="KW-1185">Reference proteome</keyword>
<organism evidence="1 2">
    <name type="scientific">Caballeronia hypogeia</name>
    <dbReference type="NCBI Taxonomy" id="1777140"/>
    <lineage>
        <taxon>Bacteria</taxon>
        <taxon>Pseudomonadati</taxon>
        <taxon>Pseudomonadota</taxon>
        <taxon>Betaproteobacteria</taxon>
        <taxon>Burkholderiales</taxon>
        <taxon>Burkholderiaceae</taxon>
        <taxon>Caballeronia</taxon>
    </lineage>
</organism>
<dbReference type="SUPFAM" id="SSF50475">
    <property type="entry name" value="FMN-binding split barrel"/>
    <property type="match status" value="1"/>
</dbReference>
<name>A0A158AF39_9BURK</name>
<protein>
    <recommendedName>
        <fullName evidence="3">Pyridoxamine 5'-phosphate oxidase</fullName>
    </recommendedName>
</protein>
<comment type="caution">
    <text evidence="1">The sequence shown here is derived from an EMBL/GenBank/DDBJ whole genome shotgun (WGS) entry which is preliminary data.</text>
</comment>
<dbReference type="STRING" id="1777140.AWB79_02300"/>
<reference evidence="1" key="1">
    <citation type="submission" date="2016-01" db="EMBL/GenBank/DDBJ databases">
        <authorList>
            <person name="Peeters C."/>
        </authorList>
    </citation>
    <scope>NUCLEOTIDE SEQUENCE</scope>
    <source>
        <strain evidence="1">LMG 29322</strain>
    </source>
</reference>
<gene>
    <name evidence="1" type="ORF">AWB79_02300</name>
</gene>
<dbReference type="OrthoDB" id="334393at2"/>
<dbReference type="EMBL" id="FCOA02000005">
    <property type="protein sequence ID" value="SAK56423.1"/>
    <property type="molecule type" value="Genomic_DNA"/>
</dbReference>
<evidence type="ECO:0000313" key="2">
    <source>
        <dbReference type="Proteomes" id="UP000054851"/>
    </source>
</evidence>
<dbReference type="RefSeq" id="WP_061167528.1">
    <property type="nucleotide sequence ID" value="NZ_FCOA02000005.1"/>
</dbReference>